<evidence type="ECO:0000313" key="2">
    <source>
        <dbReference type="Proteomes" id="UP000006643"/>
    </source>
</evidence>
<keyword evidence="2" id="KW-1185">Reference proteome</keyword>
<organism evidence="1 2">
    <name type="scientific">Phytophthora infestans (strain T30-4)</name>
    <name type="common">Potato late blight agent</name>
    <dbReference type="NCBI Taxonomy" id="403677"/>
    <lineage>
        <taxon>Eukaryota</taxon>
        <taxon>Sar</taxon>
        <taxon>Stramenopiles</taxon>
        <taxon>Oomycota</taxon>
        <taxon>Peronosporomycetes</taxon>
        <taxon>Peronosporales</taxon>
        <taxon>Peronosporaceae</taxon>
        <taxon>Phytophthora</taxon>
    </lineage>
</organism>
<dbReference type="AlphaFoldDB" id="D0NN95"/>
<dbReference type="GeneID" id="9461836"/>
<protein>
    <submittedName>
        <fullName evidence="1">Uncharacterized protein</fullName>
    </submittedName>
</protein>
<reference evidence="2" key="1">
    <citation type="journal article" date="2009" name="Nature">
        <title>Genome sequence and analysis of the Irish potato famine pathogen Phytophthora infestans.</title>
        <authorList>
            <consortium name="The Broad Institute Genome Sequencing Platform"/>
            <person name="Haas B.J."/>
            <person name="Kamoun S."/>
            <person name="Zody M.C."/>
            <person name="Jiang R.H."/>
            <person name="Handsaker R.E."/>
            <person name="Cano L.M."/>
            <person name="Grabherr M."/>
            <person name="Kodira C.D."/>
            <person name="Raffaele S."/>
            <person name="Torto-Alalibo T."/>
            <person name="Bozkurt T.O."/>
            <person name="Ah-Fong A.M."/>
            <person name="Alvarado L."/>
            <person name="Anderson V.L."/>
            <person name="Armstrong M.R."/>
            <person name="Avrova A."/>
            <person name="Baxter L."/>
            <person name="Beynon J."/>
            <person name="Boevink P.C."/>
            <person name="Bollmann S.R."/>
            <person name="Bos J.I."/>
            <person name="Bulone V."/>
            <person name="Cai G."/>
            <person name="Cakir C."/>
            <person name="Carrington J.C."/>
            <person name="Chawner M."/>
            <person name="Conti L."/>
            <person name="Costanzo S."/>
            <person name="Ewan R."/>
            <person name="Fahlgren N."/>
            <person name="Fischbach M.A."/>
            <person name="Fugelstad J."/>
            <person name="Gilroy E.M."/>
            <person name="Gnerre S."/>
            <person name="Green P.J."/>
            <person name="Grenville-Briggs L.J."/>
            <person name="Griffith J."/>
            <person name="Grunwald N.J."/>
            <person name="Horn K."/>
            <person name="Horner N.R."/>
            <person name="Hu C.H."/>
            <person name="Huitema E."/>
            <person name="Jeong D.H."/>
            <person name="Jones A.M."/>
            <person name="Jones J.D."/>
            <person name="Jones R.W."/>
            <person name="Karlsson E.K."/>
            <person name="Kunjeti S.G."/>
            <person name="Lamour K."/>
            <person name="Liu Z."/>
            <person name="Ma L."/>
            <person name="Maclean D."/>
            <person name="Chibucos M.C."/>
            <person name="McDonald H."/>
            <person name="McWalters J."/>
            <person name="Meijer H.J."/>
            <person name="Morgan W."/>
            <person name="Morris P.F."/>
            <person name="Munro C.A."/>
            <person name="O'Neill K."/>
            <person name="Ospina-Giraldo M."/>
            <person name="Pinzon A."/>
            <person name="Pritchard L."/>
            <person name="Ramsahoye B."/>
            <person name="Ren Q."/>
            <person name="Restrepo S."/>
            <person name="Roy S."/>
            <person name="Sadanandom A."/>
            <person name="Savidor A."/>
            <person name="Schornack S."/>
            <person name="Schwartz D.C."/>
            <person name="Schumann U.D."/>
            <person name="Schwessinger B."/>
            <person name="Seyer L."/>
            <person name="Sharpe T."/>
            <person name="Silvar C."/>
            <person name="Song J."/>
            <person name="Studholme D.J."/>
            <person name="Sykes S."/>
            <person name="Thines M."/>
            <person name="van de Vondervoort P.J."/>
            <person name="Phuntumart V."/>
            <person name="Wawra S."/>
            <person name="Weide R."/>
            <person name="Win J."/>
            <person name="Young C."/>
            <person name="Zhou S."/>
            <person name="Fry W."/>
            <person name="Meyers B.C."/>
            <person name="van West P."/>
            <person name="Ristaino J."/>
            <person name="Govers F."/>
            <person name="Birch P.R."/>
            <person name="Whisson S.C."/>
            <person name="Judelson H.S."/>
            <person name="Nusbaum C."/>
        </authorList>
    </citation>
    <scope>NUCLEOTIDE SEQUENCE [LARGE SCALE GENOMIC DNA]</scope>
    <source>
        <strain evidence="2">T30-4</strain>
    </source>
</reference>
<dbReference type="RefSeq" id="XP_002899642.1">
    <property type="nucleotide sequence ID" value="XM_002899596.1"/>
</dbReference>
<accession>D0NN95</accession>
<dbReference type="VEuPathDB" id="FungiDB:PITG_13987"/>
<dbReference type="Proteomes" id="UP000006643">
    <property type="component" value="Unassembled WGS sequence"/>
</dbReference>
<dbReference type="HOGENOM" id="CLU_2836761_0_0_1"/>
<sequence length="66" mass="7347">MAIVKMQSDLPLVTSEQQAVEEFAVEPSESAPPSRTRVDFASTVLRQAKKQRCTSRISTSYSTHFS</sequence>
<evidence type="ECO:0000313" key="1">
    <source>
        <dbReference type="EMBL" id="EEY62002.1"/>
    </source>
</evidence>
<gene>
    <name evidence="1" type="ORF">PITG_13987</name>
</gene>
<dbReference type="InParanoid" id="D0NN95"/>
<proteinExistence type="predicted"/>
<name>D0NN95_PHYIT</name>
<dbReference type="OrthoDB" id="105294at2759"/>
<dbReference type="eggNOG" id="ENOG502RH2R">
    <property type="taxonomic scope" value="Eukaryota"/>
</dbReference>
<dbReference type="EMBL" id="DS028147">
    <property type="protein sequence ID" value="EEY62002.1"/>
    <property type="molecule type" value="Genomic_DNA"/>
</dbReference>
<dbReference type="KEGG" id="pif:PITG_13987"/>